<evidence type="ECO:0000313" key="5">
    <source>
        <dbReference type="EMBL" id="CAH3150361.1"/>
    </source>
</evidence>
<keyword evidence="6" id="KW-1185">Reference proteome</keyword>
<dbReference type="InterPro" id="IPR046460">
    <property type="entry name" value="UNC80_C"/>
</dbReference>
<feature type="compositionally biased region" description="Polar residues" evidence="1">
    <location>
        <begin position="1339"/>
        <end position="1357"/>
    </location>
</feature>
<feature type="region of interest" description="Disordered" evidence="1">
    <location>
        <begin position="510"/>
        <end position="529"/>
    </location>
</feature>
<dbReference type="InterPro" id="IPR045852">
    <property type="entry name" value="UNC80_central"/>
</dbReference>
<feature type="region of interest" description="Disordered" evidence="1">
    <location>
        <begin position="585"/>
        <end position="604"/>
    </location>
</feature>
<dbReference type="InterPro" id="IPR031542">
    <property type="entry name" value="UNC80_N"/>
</dbReference>
<protein>
    <recommendedName>
        <fullName evidence="7">Protein unc-80 homolog</fullName>
    </recommendedName>
</protein>
<evidence type="ECO:0000259" key="3">
    <source>
        <dbReference type="Pfam" id="PF19424"/>
    </source>
</evidence>
<feature type="compositionally biased region" description="Acidic residues" evidence="1">
    <location>
        <begin position="2896"/>
        <end position="2906"/>
    </location>
</feature>
<organism evidence="5 6">
    <name type="scientific">Pocillopora meandrina</name>
    <dbReference type="NCBI Taxonomy" id="46732"/>
    <lineage>
        <taxon>Eukaryota</taxon>
        <taxon>Metazoa</taxon>
        <taxon>Cnidaria</taxon>
        <taxon>Anthozoa</taxon>
        <taxon>Hexacorallia</taxon>
        <taxon>Scleractinia</taxon>
        <taxon>Astrocoeniina</taxon>
        <taxon>Pocilloporidae</taxon>
        <taxon>Pocillopora</taxon>
    </lineage>
</organism>
<dbReference type="Proteomes" id="UP001159428">
    <property type="component" value="Unassembled WGS sequence"/>
</dbReference>
<feature type="region of interest" description="Disordered" evidence="1">
    <location>
        <begin position="3094"/>
        <end position="3179"/>
    </location>
</feature>
<dbReference type="GO" id="GO:0034703">
    <property type="term" value="C:cation channel complex"/>
    <property type="evidence" value="ECO:0007669"/>
    <property type="project" value="TreeGrafter"/>
</dbReference>
<feature type="region of interest" description="Disordered" evidence="1">
    <location>
        <begin position="1515"/>
        <end position="1534"/>
    </location>
</feature>
<feature type="compositionally biased region" description="Low complexity" evidence="1">
    <location>
        <begin position="586"/>
        <end position="601"/>
    </location>
</feature>
<feature type="region of interest" description="Disordered" evidence="1">
    <location>
        <begin position="919"/>
        <end position="944"/>
    </location>
</feature>
<accession>A0AAU9XJN5</accession>
<dbReference type="PANTHER" id="PTHR31781:SF1">
    <property type="entry name" value="PROTEIN UNC-80 HOMOLOG"/>
    <property type="match status" value="1"/>
</dbReference>
<reference evidence="5 6" key="1">
    <citation type="submission" date="2022-05" db="EMBL/GenBank/DDBJ databases">
        <authorList>
            <consortium name="Genoscope - CEA"/>
            <person name="William W."/>
        </authorList>
    </citation>
    <scope>NUCLEOTIDE SEQUENCE [LARGE SCALE GENOMIC DNA]</scope>
</reference>
<dbReference type="Pfam" id="PF20262">
    <property type="entry name" value="UNC80_C"/>
    <property type="match status" value="1"/>
</dbReference>
<feature type="compositionally biased region" description="Basic residues" evidence="1">
    <location>
        <begin position="1301"/>
        <end position="1311"/>
    </location>
</feature>
<feature type="compositionally biased region" description="Basic residues" evidence="1">
    <location>
        <begin position="3029"/>
        <end position="3042"/>
    </location>
</feature>
<feature type="compositionally biased region" description="Polar residues" evidence="1">
    <location>
        <begin position="929"/>
        <end position="944"/>
    </location>
</feature>
<feature type="compositionally biased region" description="Polar residues" evidence="1">
    <location>
        <begin position="1365"/>
        <end position="1376"/>
    </location>
</feature>
<evidence type="ECO:0000259" key="2">
    <source>
        <dbReference type="Pfam" id="PF15778"/>
    </source>
</evidence>
<evidence type="ECO:0000259" key="4">
    <source>
        <dbReference type="Pfam" id="PF20262"/>
    </source>
</evidence>
<dbReference type="InterPro" id="IPR016024">
    <property type="entry name" value="ARM-type_fold"/>
</dbReference>
<feature type="compositionally biased region" description="Basic and acidic residues" evidence="1">
    <location>
        <begin position="1379"/>
        <end position="1392"/>
    </location>
</feature>
<sequence length="3261" mass="363677">MATDKVFTIRNFEGERRVIPLPIQTYFWRQTSQLLKPKLVRRNYESACLSFERIICENRVQDLQPSLASAVKSINRWHLIQSSVPYILQCCSLLLSNRGRLGNIDRLGNAERELLFTLHWILLEGPRVCCVVDTDSLLYPLTTIEQFVHELTPHVYHMRESDLTIRLENGVAIWGPLWKHEKPLITPFTCEVISKDAHAENDEKGSQSSSADQSTSADSNSEFSPATFFDVAVLKCLLSTGWDENGVMWALRYLTAYLKREFNLCDQATSSGASGEIRSEISAQGPTVLTVNPGISGEGSLVQGKNSVKPDGAEVEKINKEGNAQSGRLGGQSAPNASSTVTNSVQLTVPQSVTTEPSGESQSDNQSTLKIPDGSDEERSAAQGIERTGSIRLRIRVQSSPGGAAGGRVLTAVPSPTGGMTQQEEKTIANDDSQDVCETRKFQSTKVYIKPSNALQVPLVGTGDTSMQHGGDPLEASSEARDLQSGRLNDVLTSVSSVNSTKETILQTDRVESCNSTSPNYDGQAQPNPSLMYTRSKESSNHVAFESMVSYENEVQEFQGGLVQTGDVAKTDQLKDEAILKRLSEHTNSSHASSSSVESEVQPLLKPPSIATTNRKALALLGLCENPRTFVNRDSLTKIDRYFVFPGAADYITIDGRLSSLMILQALYNITRENPSALISDMTLTILQQLVTIHQNKKSKKRGSSIEVDDRTVAETQAVGFRSPHSDNILGRLRASFYGRPPSFLSLAMGCLVSVVKALGCPLGCGDGCRGNSGDRLRNTTNKLLTQLLRSEEAAFKLWLQQYARLEPHEDLVDFLHALLGFCEEDQEQSDDEMMPVANSDKPMRKKSLFSMPEGVNGVIIGSIFKILLTRVAEMNFLELKNLTFYGELRQLLRFVKESYGNIFWKVALSGLRDSAYKESKDQPDASKTPVQDSSTKKVSTVRKTSVARMKVERTATYKTKRTLLQKLVRITSESADSSGSLTRSLKFSSAVESSPSETALSPRSKRKIFIRKRQKAMGTQYDSDEDLLDTPDTPSEQRPSLKRKLLKSKTPSRKKLDDIFPITKKGDTTPSTLSEPTLPIDIVVHEFETKPVDVEALRSGMVRFRFLLHGGQPGSIPDPKILASMLDLEAPAVARACLLLECCVLVHRCNQGEWPQWLRGSLPSLAHRRGGVSSTSATPFMFAQRRNLVAMHEAGVLFREWGVALGKKLEQVLAKKRRHLLPSIDEEGGKTVLTDMDEMEEDFLDEATLNDSVKVCPYPLLMIACQLLLEITAFLRESHGLYSVSKPAGRPLHRYNIQRRRQSVTSHRRSMAFSPEMHQRRLSSIIGGGGERIRRASAWSQSSLQTDFPSSPSRTLQEPPMITVSGTDTNANNPDTDQEGKKERRDSVDRTRNRHSLYFPRVSIQNSPKTAKRIAKRGGIGGEGESVRFRSKSTKCDAKHLSVDATMFDDDDESDDEDLTLNLPWLNAVIQLNSSTAFLCDHQGVCPVNCHQRQSRSCTRMVKSLKAVYSTLNKNDKASDKQPGRAHGIHGSPLISAPQVGSVEQATRKDKEDTEMIQYISSSLASLTHCPFSVIAKAGTVIEKSHLMDTLPVVWELLLDEDQQLVSSAASVFLLTGIRLRDTVEQMLHKELTCTDANERVKSLQRFEVLWQSRYHAWPRLEEGARLILKVPPPKVDFTLPSPAVGMPSSHPPDCPWDASLILEEQQDKKNRDKRKIRDNSSALKKQQERSEFLLRAIPVSMETTVGVNVAEDEKEKDSRMDVWHYHLEGTGNSQDVTGEDGGESQQVEAELWPQAVSSAIPDIIKMMDDVLVDSDKIAVMEVARRLVWRCLVDDPVLFFRIILEQVTKRDKQEEHISLLRKLLLYITELPQASSRFLINNLIGVAMYYARTNKPGSQDSLALVLSLLWQAVPSVRGFLFKDLKQCLRKEHCDNALRISSNVPGAKKLCVILPDQENDEEEKDQEKTKETVPVHDEMTFGKVLEAFKSRYQDSGSEGKELYLIDKKSDQILEERDHVRDVYTHRKGFPSPMLMLDFLDQELAFNKRQSQAFTNKIAEIGRVLLSSSILNALPNQKHISFLHGEFSRQISFPRKALDCDFSLYAGGTKGSELAALDVIHKSVWVELITSLFQSMYTDFPWSSADLNLFLNVINGAILLHCEDGAMLRLCLASLINIAVHFSHIFASDGYQHIFPSLLQVYSHHQSNEMVTTAIEFAMKQFYILHQKPCLLQLFASVAPILLIETRSDANEDEADDEDLSGKIPPKCLFNLLTSLDKPSPDSLEVLDLVRAENPLKPMDSCYESSNDPPGVSQVDTAVRLCVTVVNFAPESKRAVQMVVVLSAILPHYLNYLRTDSSAPDSEEKLKAELTGLTSLVTSINVLIKSSEVLTRSFVHFQSYKAFSDKSGIFPDLASTTSLMLGRGSISSTEAPSAADEGELGKRPFLERLRAQEEKDEVMQALEEYRKPRDALLILVSDFIRICAPRLEELETASLPPRYTVPELLQSISINTLAQIVYSLLKLAVYDHVTLSCLGVKRYMTDALPLLKGSPEALEASMLLILKRVDKMFEKLVNKPDLMRCIDWKSLEVYLKGLYMTLCKRPSIANSPYLKTLVNICTSLILQERAAAAVSVAANLPFAPILSPPTFFADTVIKLASRLMHVLREHCSLRELCGNSIDLGGASRKEKVFLRLMLPIFIRLGSGRPDAPKASFEDVSYALSCFLLTVVTKNPSTPGTGPVRLSFVDEDLELPRSLTFATPHESTTSSEEISESLYCAAYLGLKVLMVCCEDRLATEWYRIYQAMETIVAGQITNVGFWDFMNFCVSYRTPLFLLICPLIRTKVSHLRPKNKTVRALKQRVLTKISRPPLVVSSRNALITRFLEELSFIKQKRPAAGFQDVEEGEEEDVQKEEKKPLVLQAPPLGRERSSSAPEEPATDSKDVKLPPPLTRSVSLKAKKTVSFSPSPSFEDDRGSAASSLGDVRSGKEKRKKWLLRKQETVEEQDGHNEKDLMDTNTSQGPFAHQRGTTMRPGKVHTGRGPRRRFEKLRAVTSERKSSNPSAEVETKIESPTSGIVESQGERFEMRFFETDILVTDSKMEAAPESKRSRASLTPPIAKPESVTITLSPDGSPSGQSPASEMKHPYPDILESLPPLSPIPPVKFSSQSGEKHDSESARNGTIAPESNLAADYDVERAQRLNKTRWWNKVYSNVEIISTDEDSQRFQSFEISLSEVSEVQRETIFFFLLVAMTFFSNELINQSYFFC</sequence>
<feature type="domain" description="Protein UNC80 C-terminal" evidence="4">
    <location>
        <begin position="1787"/>
        <end position="2887"/>
    </location>
</feature>
<feature type="region of interest" description="Disordered" evidence="1">
    <location>
        <begin position="288"/>
        <end position="421"/>
    </location>
</feature>
<feature type="domain" description="Protein UNC80 central region" evidence="3">
    <location>
        <begin position="1091"/>
        <end position="1739"/>
    </location>
</feature>
<comment type="caution">
    <text evidence="5">The sequence shown here is derived from an EMBL/GenBank/DDBJ whole genome shotgun (WGS) entry which is preliminary data.</text>
</comment>
<dbReference type="Pfam" id="PF19424">
    <property type="entry name" value="UNC80"/>
    <property type="match status" value="1"/>
</dbReference>
<feature type="compositionally biased region" description="Basic residues" evidence="1">
    <location>
        <begin position="1004"/>
        <end position="1016"/>
    </location>
</feature>
<feature type="region of interest" description="Disordered" evidence="1">
    <location>
        <begin position="2895"/>
        <end position="3078"/>
    </location>
</feature>
<dbReference type="GO" id="GO:0030424">
    <property type="term" value="C:axon"/>
    <property type="evidence" value="ECO:0007669"/>
    <property type="project" value="TreeGrafter"/>
</dbReference>
<dbReference type="EMBL" id="CALNXJ010000047">
    <property type="protein sequence ID" value="CAH3150361.1"/>
    <property type="molecule type" value="Genomic_DNA"/>
</dbReference>
<feature type="compositionally biased region" description="Basic and acidic residues" evidence="1">
    <location>
        <begin position="2992"/>
        <end position="3009"/>
    </location>
</feature>
<feature type="compositionally biased region" description="Basic and acidic residues" evidence="1">
    <location>
        <begin position="3043"/>
        <end position="3053"/>
    </location>
</feature>
<feature type="region of interest" description="Disordered" evidence="1">
    <location>
        <begin position="199"/>
        <end position="218"/>
    </location>
</feature>
<feature type="compositionally biased region" description="Basic residues" evidence="1">
    <location>
        <begin position="1041"/>
        <end position="1053"/>
    </location>
</feature>
<feature type="compositionally biased region" description="Basic and acidic residues" evidence="1">
    <location>
        <begin position="311"/>
        <end position="320"/>
    </location>
</feature>
<feature type="compositionally biased region" description="Polar residues" evidence="1">
    <location>
        <begin position="3118"/>
        <end position="3134"/>
    </location>
</feature>
<gene>
    <name evidence="5" type="ORF">PMEA_00024754</name>
</gene>
<feature type="compositionally biased region" description="Polar residues" evidence="1">
    <location>
        <begin position="333"/>
        <end position="369"/>
    </location>
</feature>
<feature type="compositionally biased region" description="Basic and acidic residues" evidence="1">
    <location>
        <begin position="1515"/>
        <end position="1524"/>
    </location>
</feature>
<feature type="domain" description="Cation channel complex component UNC80 N-terminal" evidence="2">
    <location>
        <begin position="18"/>
        <end position="192"/>
    </location>
</feature>
<dbReference type="Pfam" id="PF15778">
    <property type="entry name" value="UNC80_N"/>
    <property type="match status" value="1"/>
</dbReference>
<dbReference type="GO" id="GO:0005261">
    <property type="term" value="F:monoatomic cation channel activity"/>
    <property type="evidence" value="ECO:0007669"/>
    <property type="project" value="TreeGrafter"/>
</dbReference>
<proteinExistence type="predicted"/>
<dbReference type="GO" id="GO:0055080">
    <property type="term" value="P:monoatomic cation homeostasis"/>
    <property type="evidence" value="ECO:0007669"/>
    <property type="project" value="TreeGrafter"/>
</dbReference>
<feature type="compositionally biased region" description="Basic and acidic residues" evidence="1">
    <location>
        <begin position="3094"/>
        <end position="3103"/>
    </location>
</feature>
<evidence type="ECO:0008006" key="7">
    <source>
        <dbReference type="Google" id="ProtNLM"/>
    </source>
</evidence>
<feature type="compositionally biased region" description="Low complexity" evidence="1">
    <location>
        <begin position="206"/>
        <end position="218"/>
    </location>
</feature>
<name>A0AAU9XJN5_9CNID</name>
<dbReference type="SUPFAM" id="SSF48371">
    <property type="entry name" value="ARM repeat"/>
    <property type="match status" value="1"/>
</dbReference>
<evidence type="ECO:0000313" key="6">
    <source>
        <dbReference type="Proteomes" id="UP001159428"/>
    </source>
</evidence>
<dbReference type="PANTHER" id="PTHR31781">
    <property type="entry name" value="UNC80"/>
    <property type="match status" value="1"/>
</dbReference>
<feature type="region of interest" description="Disordered" evidence="1">
    <location>
        <begin position="1301"/>
        <end position="1320"/>
    </location>
</feature>
<evidence type="ECO:0000256" key="1">
    <source>
        <dbReference type="SAM" id="MobiDB-lite"/>
    </source>
</evidence>
<feature type="compositionally biased region" description="Polar residues" evidence="1">
    <location>
        <begin position="979"/>
        <end position="1002"/>
    </location>
</feature>
<feature type="region of interest" description="Disordered" evidence="1">
    <location>
        <begin position="1337"/>
        <end position="1396"/>
    </location>
</feature>
<feature type="region of interest" description="Disordered" evidence="1">
    <location>
        <begin position="979"/>
        <end position="1053"/>
    </location>
</feature>